<name>D7BHF0_ALLS1</name>
<evidence type="ECO:0000313" key="1">
    <source>
        <dbReference type="EMBL" id="ADH62188.1"/>
    </source>
</evidence>
<dbReference type="STRING" id="526227.Mesil_0244"/>
<keyword evidence="2" id="KW-1185">Reference proteome</keyword>
<sequence length="48" mass="5238">MTHKLFLLGAARLETPGGSLLLERKTAAVLAYLALEGPVRKYKLAGWL</sequence>
<dbReference type="KEGG" id="msv:Mesil_0244"/>
<gene>
    <name evidence="1" type="ordered locus">Mesil_0244</name>
</gene>
<protein>
    <submittedName>
        <fullName evidence="1">AfsR/DnrI/RedD family transcriptional regulator</fullName>
    </submittedName>
</protein>
<organism evidence="1 2">
    <name type="scientific">Allomeiothermus silvanus (strain ATCC 700542 / DSM 9946 / NBRC 106475 / NCIMB 13440 / VI-R2)</name>
    <name type="common">Thermus silvanus</name>
    <dbReference type="NCBI Taxonomy" id="526227"/>
    <lineage>
        <taxon>Bacteria</taxon>
        <taxon>Thermotogati</taxon>
        <taxon>Deinococcota</taxon>
        <taxon>Deinococci</taxon>
        <taxon>Thermales</taxon>
        <taxon>Thermaceae</taxon>
        <taxon>Allomeiothermus</taxon>
    </lineage>
</organism>
<dbReference type="EMBL" id="CP002042">
    <property type="protein sequence ID" value="ADH62188.1"/>
    <property type="molecule type" value="Genomic_DNA"/>
</dbReference>
<reference evidence="1 2" key="1">
    <citation type="journal article" date="2010" name="Stand. Genomic Sci.">
        <title>Complete genome sequence of Meiothermus silvanus type strain (VI-R2).</title>
        <authorList>
            <person name="Sikorski J."/>
            <person name="Tindall B.J."/>
            <person name="Lowry S."/>
            <person name="Lucas S."/>
            <person name="Nolan M."/>
            <person name="Copeland A."/>
            <person name="Glavina Del Rio T."/>
            <person name="Tice H."/>
            <person name="Cheng J.F."/>
            <person name="Han C."/>
            <person name="Pitluck S."/>
            <person name="Liolios K."/>
            <person name="Ivanova N."/>
            <person name="Mavromatis K."/>
            <person name="Mikhailova N."/>
            <person name="Pati A."/>
            <person name="Goodwin L."/>
            <person name="Chen A."/>
            <person name="Palaniappan K."/>
            <person name="Land M."/>
            <person name="Hauser L."/>
            <person name="Chang Y.J."/>
            <person name="Jeffries C.D."/>
            <person name="Rohde M."/>
            <person name="Goker M."/>
            <person name="Woyke T."/>
            <person name="Bristow J."/>
            <person name="Eisen J.A."/>
            <person name="Markowitz V."/>
            <person name="Hugenholtz P."/>
            <person name="Kyrpides N.C."/>
            <person name="Klenk H.P."/>
            <person name="Lapidus A."/>
        </authorList>
    </citation>
    <scope>NUCLEOTIDE SEQUENCE [LARGE SCALE GENOMIC DNA]</scope>
    <source>
        <strain evidence="2">ATCC 700542 / DSM 9946 / VI-R2</strain>
    </source>
</reference>
<accession>D7BHF0</accession>
<dbReference type="AlphaFoldDB" id="D7BHF0"/>
<dbReference type="HOGENOM" id="CLU_3154655_0_0_0"/>
<evidence type="ECO:0000313" key="2">
    <source>
        <dbReference type="Proteomes" id="UP000001916"/>
    </source>
</evidence>
<dbReference type="Proteomes" id="UP000001916">
    <property type="component" value="Chromosome"/>
</dbReference>
<proteinExistence type="predicted"/>
<dbReference type="RefSeq" id="WP_013156795.1">
    <property type="nucleotide sequence ID" value="NC_014212.1"/>
</dbReference>